<dbReference type="PANTHER" id="PTHR34982">
    <property type="entry name" value="YOP PROTEINS TRANSLOCATION PROTEIN L"/>
    <property type="match status" value="1"/>
</dbReference>
<evidence type="ECO:0000259" key="9">
    <source>
        <dbReference type="Pfam" id="PF02108"/>
    </source>
</evidence>
<gene>
    <name evidence="10" type="ORF">DSCA_06900</name>
</gene>
<dbReference type="GO" id="GO:0044781">
    <property type="term" value="P:bacterial-type flagellum organization"/>
    <property type="evidence" value="ECO:0007669"/>
    <property type="project" value="UniProtKB-KW"/>
</dbReference>
<dbReference type="RefSeq" id="WP_167527584.1">
    <property type="nucleotide sequence ID" value="NZ_AP021874.1"/>
</dbReference>
<keyword evidence="5" id="KW-1005">Bacterial flagellum biogenesis</keyword>
<evidence type="ECO:0000313" key="10">
    <source>
        <dbReference type="EMBL" id="BBO66760.1"/>
    </source>
</evidence>
<feature type="domain" description="Flagellar assembly protein FliH/Type III secretion system HrpE" evidence="9">
    <location>
        <begin position="96"/>
        <end position="220"/>
    </location>
</feature>
<evidence type="ECO:0000256" key="7">
    <source>
        <dbReference type="ARBA" id="ARBA00023225"/>
    </source>
</evidence>
<dbReference type="EMBL" id="AP021874">
    <property type="protein sequence ID" value="BBO66760.1"/>
    <property type="molecule type" value="Genomic_DNA"/>
</dbReference>
<dbReference type="AlphaFoldDB" id="A0A5K7YFF2"/>
<comment type="similarity">
    <text evidence="2">Belongs to the FliH family.</text>
</comment>
<organism evidence="10 11">
    <name type="scientific">Desulfosarcina alkanivorans</name>
    <dbReference type="NCBI Taxonomy" id="571177"/>
    <lineage>
        <taxon>Bacteria</taxon>
        <taxon>Pseudomonadati</taxon>
        <taxon>Thermodesulfobacteriota</taxon>
        <taxon>Desulfobacteria</taxon>
        <taxon>Desulfobacterales</taxon>
        <taxon>Desulfosarcinaceae</taxon>
        <taxon>Desulfosarcina</taxon>
    </lineage>
</organism>
<dbReference type="Pfam" id="PF02108">
    <property type="entry name" value="FliH"/>
    <property type="match status" value="1"/>
</dbReference>
<feature type="region of interest" description="Disordered" evidence="8">
    <location>
        <begin position="28"/>
        <end position="61"/>
    </location>
</feature>
<evidence type="ECO:0000256" key="3">
    <source>
        <dbReference type="ARBA" id="ARBA00016507"/>
    </source>
</evidence>
<evidence type="ECO:0000256" key="8">
    <source>
        <dbReference type="SAM" id="MobiDB-lite"/>
    </source>
</evidence>
<dbReference type="GO" id="GO:0015031">
    <property type="term" value="P:protein transport"/>
    <property type="evidence" value="ECO:0007669"/>
    <property type="project" value="UniProtKB-KW"/>
</dbReference>
<comment type="function">
    <text evidence="1">Needed for flagellar regrowth and assembly.</text>
</comment>
<dbReference type="KEGG" id="dalk:DSCA_06900"/>
<evidence type="ECO:0000256" key="2">
    <source>
        <dbReference type="ARBA" id="ARBA00006602"/>
    </source>
</evidence>
<feature type="compositionally biased region" description="Basic and acidic residues" evidence="8">
    <location>
        <begin position="48"/>
        <end position="59"/>
    </location>
</feature>
<keyword evidence="6" id="KW-0653">Protein transport</keyword>
<evidence type="ECO:0000256" key="6">
    <source>
        <dbReference type="ARBA" id="ARBA00022927"/>
    </source>
</evidence>
<reference evidence="10 11" key="1">
    <citation type="submission" date="2019-11" db="EMBL/GenBank/DDBJ databases">
        <title>Comparative genomics of hydrocarbon-degrading Desulfosarcina strains.</title>
        <authorList>
            <person name="Watanabe M."/>
            <person name="Kojima H."/>
            <person name="Fukui M."/>
        </authorList>
    </citation>
    <scope>NUCLEOTIDE SEQUENCE [LARGE SCALE GENOMIC DNA]</scope>
    <source>
        <strain evidence="10 11">PL12</strain>
    </source>
</reference>
<keyword evidence="7" id="KW-1006">Bacterial flagellum protein export</keyword>
<sequence>MANAPKDTQVSSVDTCGLYYFPEIPCDSEKGAAAPPATGHFVSGTHGPDNDRPSPHEEVQDPEQIQHLVEEAFNNGLDQGKAAAIAANRENVDRATAALKEAVAALVRARQQDVERMETETVRLALAIARRIIGHESDQGAVIAHVVKTAMEKVSDPRYLTLKLNPEDIDAVKAFQHELLPDDDVSADLRLDADENIRRGGCIIETKLGDVDARIDQQIKIIDALLTENLPKRPAEG</sequence>
<keyword evidence="4" id="KW-0813">Transport</keyword>
<evidence type="ECO:0000256" key="1">
    <source>
        <dbReference type="ARBA" id="ARBA00003041"/>
    </source>
</evidence>
<dbReference type="InterPro" id="IPR018035">
    <property type="entry name" value="Flagellar_FliH/T3SS_HrpE"/>
</dbReference>
<keyword evidence="11" id="KW-1185">Reference proteome</keyword>
<evidence type="ECO:0000256" key="5">
    <source>
        <dbReference type="ARBA" id="ARBA00022795"/>
    </source>
</evidence>
<dbReference type="Proteomes" id="UP000427906">
    <property type="component" value="Chromosome"/>
</dbReference>
<dbReference type="GO" id="GO:0005829">
    <property type="term" value="C:cytosol"/>
    <property type="evidence" value="ECO:0007669"/>
    <property type="project" value="TreeGrafter"/>
</dbReference>
<dbReference type="PANTHER" id="PTHR34982:SF1">
    <property type="entry name" value="FLAGELLAR ASSEMBLY PROTEIN FLIH"/>
    <property type="match status" value="1"/>
</dbReference>
<dbReference type="InterPro" id="IPR051472">
    <property type="entry name" value="T3SS_Stator/FliH"/>
</dbReference>
<proteinExistence type="inferred from homology"/>
<accession>A0A5K7YFF2</accession>
<evidence type="ECO:0000256" key="4">
    <source>
        <dbReference type="ARBA" id="ARBA00022448"/>
    </source>
</evidence>
<evidence type="ECO:0000313" key="11">
    <source>
        <dbReference type="Proteomes" id="UP000427906"/>
    </source>
</evidence>
<protein>
    <recommendedName>
        <fullName evidence="3">Flagellar assembly protein FliH</fullName>
    </recommendedName>
</protein>
<name>A0A5K7YFF2_9BACT</name>